<name>A0AAV0W519_9HEMI</name>
<feature type="region of interest" description="Disordered" evidence="1">
    <location>
        <begin position="70"/>
        <end position="89"/>
    </location>
</feature>
<dbReference type="EMBL" id="CARXXK010000001">
    <property type="protein sequence ID" value="CAI6350898.1"/>
    <property type="molecule type" value="Genomic_DNA"/>
</dbReference>
<gene>
    <name evidence="2" type="ORF">MEUPH1_LOCUS7306</name>
</gene>
<reference evidence="2 3" key="1">
    <citation type="submission" date="2023-01" db="EMBL/GenBank/DDBJ databases">
        <authorList>
            <person name="Whitehead M."/>
        </authorList>
    </citation>
    <scope>NUCLEOTIDE SEQUENCE [LARGE SCALE GENOMIC DNA]</scope>
</reference>
<accession>A0AAV0W519</accession>
<evidence type="ECO:0000313" key="3">
    <source>
        <dbReference type="Proteomes" id="UP001160148"/>
    </source>
</evidence>
<dbReference type="AlphaFoldDB" id="A0AAV0W519"/>
<evidence type="ECO:0000256" key="1">
    <source>
        <dbReference type="SAM" id="MobiDB-lite"/>
    </source>
</evidence>
<comment type="caution">
    <text evidence="2">The sequence shown here is derived from an EMBL/GenBank/DDBJ whole genome shotgun (WGS) entry which is preliminary data.</text>
</comment>
<protein>
    <submittedName>
        <fullName evidence="2">Uncharacterized protein</fullName>
    </submittedName>
</protein>
<dbReference type="Proteomes" id="UP001160148">
    <property type="component" value="Unassembled WGS sequence"/>
</dbReference>
<evidence type="ECO:0000313" key="2">
    <source>
        <dbReference type="EMBL" id="CAI6350898.1"/>
    </source>
</evidence>
<sequence>MAYLRRVSYSVRGYINMQIGPLVNEILLEDFIPGQLYQWLDFSLCHLYCRHFTFVVLVDLGGAVVVNGSSSSRKSWNGPASKCARTTKW</sequence>
<organism evidence="2 3">
    <name type="scientific">Macrosiphum euphorbiae</name>
    <name type="common">potato aphid</name>
    <dbReference type="NCBI Taxonomy" id="13131"/>
    <lineage>
        <taxon>Eukaryota</taxon>
        <taxon>Metazoa</taxon>
        <taxon>Ecdysozoa</taxon>
        <taxon>Arthropoda</taxon>
        <taxon>Hexapoda</taxon>
        <taxon>Insecta</taxon>
        <taxon>Pterygota</taxon>
        <taxon>Neoptera</taxon>
        <taxon>Paraneoptera</taxon>
        <taxon>Hemiptera</taxon>
        <taxon>Sternorrhyncha</taxon>
        <taxon>Aphidomorpha</taxon>
        <taxon>Aphidoidea</taxon>
        <taxon>Aphididae</taxon>
        <taxon>Macrosiphini</taxon>
        <taxon>Macrosiphum</taxon>
    </lineage>
</organism>
<keyword evidence="3" id="KW-1185">Reference proteome</keyword>
<proteinExistence type="predicted"/>